<dbReference type="InterPro" id="IPR035919">
    <property type="entry name" value="EAL_sf"/>
</dbReference>
<dbReference type="Pfam" id="PF00563">
    <property type="entry name" value="EAL"/>
    <property type="match status" value="1"/>
</dbReference>
<dbReference type="Gene3D" id="3.30.70.270">
    <property type="match status" value="1"/>
</dbReference>
<dbReference type="SMART" id="SM00052">
    <property type="entry name" value="EAL"/>
    <property type="match status" value="1"/>
</dbReference>
<dbReference type="SUPFAM" id="SSF141868">
    <property type="entry name" value="EAL domain-like"/>
    <property type="match status" value="1"/>
</dbReference>
<dbReference type="Gene3D" id="3.20.20.450">
    <property type="entry name" value="EAL domain"/>
    <property type="match status" value="1"/>
</dbReference>
<dbReference type="InterPro" id="IPR001789">
    <property type="entry name" value="Sig_transdc_resp-reg_receiver"/>
</dbReference>
<dbReference type="PROSITE" id="PS50887">
    <property type="entry name" value="GGDEF"/>
    <property type="match status" value="1"/>
</dbReference>
<evidence type="ECO:0000313" key="7">
    <source>
        <dbReference type="Proteomes" id="UP000008204"/>
    </source>
</evidence>
<dbReference type="InterPro" id="IPR000160">
    <property type="entry name" value="GGDEF_dom"/>
</dbReference>
<dbReference type="Proteomes" id="UP000008204">
    <property type="component" value="Chromosome"/>
</dbReference>
<dbReference type="CDD" id="cd01948">
    <property type="entry name" value="EAL"/>
    <property type="match status" value="1"/>
</dbReference>
<accession>B7JYN2</accession>
<evidence type="ECO:0000259" key="4">
    <source>
        <dbReference type="PROSITE" id="PS50883"/>
    </source>
</evidence>
<dbReference type="AlphaFoldDB" id="B7JYN2"/>
<feature type="domain" description="EAL" evidence="4">
    <location>
        <begin position="339"/>
        <end position="593"/>
    </location>
</feature>
<dbReference type="SMART" id="SM00448">
    <property type="entry name" value="REC"/>
    <property type="match status" value="1"/>
</dbReference>
<dbReference type="PANTHER" id="PTHR44757">
    <property type="entry name" value="DIGUANYLATE CYCLASE DGCP"/>
    <property type="match status" value="1"/>
</dbReference>
<dbReference type="SUPFAM" id="SSF52172">
    <property type="entry name" value="CheY-like"/>
    <property type="match status" value="1"/>
</dbReference>
<dbReference type="InterPro" id="IPR052155">
    <property type="entry name" value="Biofilm_reg_signaling"/>
</dbReference>
<dbReference type="InterPro" id="IPR011006">
    <property type="entry name" value="CheY-like_superfamily"/>
</dbReference>
<feature type="domain" description="Response regulatory" evidence="3">
    <location>
        <begin position="12"/>
        <end position="128"/>
    </location>
</feature>
<gene>
    <name evidence="6" type="ordered locus">PCC8801_0820</name>
</gene>
<keyword evidence="1" id="KW-0597">Phosphoprotein</keyword>
<keyword evidence="2" id="KW-0175">Coiled coil</keyword>
<dbReference type="PROSITE" id="PS50110">
    <property type="entry name" value="RESPONSE_REGULATORY"/>
    <property type="match status" value="1"/>
</dbReference>
<sequence length="593" mass="67022">MTTPSASLPPANILIVDDKPTNLRILSTMLTKQGYKVRAVVSGKMAITAAQNQPPDLILLDIKMPELDGYRVCELLQAEEKTRHIPVIFLSALQDGGDKMKAFQAGGVDYITKPFQFEEVLARVSTHLALQATRRELRQLNAQLEQQVKERTAALEKAQQKLSYDALHDPLTGLPNRSLFLERVGRSLQRAQEEKDYSFAVLSLDLDRFKVVNESDGHRVGDRLLVAISRTLETLVGSTDTVARLGGDEFAILLEKIADVNEAIRTTQTIKKQFVSPFQLTEREIFTSPSIGLTFSSPKYKHPEEILRDADIAMARAKQKGRGRYEVFDEEMHTQALKLLNLETDLRRAIENQEFLVYYQPIMALEKTKIVGFEALIRWQHPKKGFISPGEFIPIAEETGLIIPIGQIVLKEACQQLKTWQEKLPKAKNLTISVNLSSQQLKEPEILQHIDHSLNVTGLQPESLKLEITESLLMENADVATTLLRQLKERKIQISLDDFGTGYSSLSYLHRFPVDTLKIDRSFVNCIGKPEENLTIIQSIMALAHNLDMDVVAEGIETEKQLTFLKFLECEFGQGYFFSKPLPSHEVENQFLL</sequence>
<reference evidence="7" key="1">
    <citation type="journal article" date="2011" name="MBio">
        <title>Novel metabolic attributes of the genus Cyanothece, comprising a group of unicellular nitrogen-fixing Cyanobacteria.</title>
        <authorList>
            <person name="Bandyopadhyay A."/>
            <person name="Elvitigala T."/>
            <person name="Welsh E."/>
            <person name="Stockel J."/>
            <person name="Liberton M."/>
            <person name="Min H."/>
            <person name="Sherman L.A."/>
            <person name="Pakrasi H.B."/>
        </authorList>
    </citation>
    <scope>NUCLEOTIDE SEQUENCE [LARGE SCALE GENOMIC DNA]</scope>
    <source>
        <strain evidence="7">PCC 8801</strain>
    </source>
</reference>
<dbReference type="RefSeq" id="WP_012594178.1">
    <property type="nucleotide sequence ID" value="NC_011726.1"/>
</dbReference>
<dbReference type="PANTHER" id="PTHR44757:SF2">
    <property type="entry name" value="BIOFILM ARCHITECTURE MAINTENANCE PROTEIN MBAA"/>
    <property type="match status" value="1"/>
</dbReference>
<dbReference type="Gene3D" id="3.40.50.2300">
    <property type="match status" value="1"/>
</dbReference>
<dbReference type="FunFam" id="3.20.20.450:FF:000001">
    <property type="entry name" value="Cyclic di-GMP phosphodiesterase yahA"/>
    <property type="match status" value="1"/>
</dbReference>
<dbReference type="SUPFAM" id="SSF55073">
    <property type="entry name" value="Nucleotide cyclase"/>
    <property type="match status" value="1"/>
</dbReference>
<dbReference type="STRING" id="41431.PCC8801_0820"/>
<dbReference type="CDD" id="cd19920">
    <property type="entry name" value="REC_PA4781-like"/>
    <property type="match status" value="1"/>
</dbReference>
<dbReference type="KEGG" id="cyp:PCC8801_0820"/>
<evidence type="ECO:0000256" key="2">
    <source>
        <dbReference type="SAM" id="Coils"/>
    </source>
</evidence>
<name>B7JYN2_RIPO1</name>
<feature type="domain" description="GGDEF" evidence="5">
    <location>
        <begin position="197"/>
        <end position="330"/>
    </location>
</feature>
<dbReference type="GO" id="GO:0000160">
    <property type="term" value="P:phosphorelay signal transduction system"/>
    <property type="evidence" value="ECO:0007669"/>
    <property type="project" value="InterPro"/>
</dbReference>
<dbReference type="NCBIfam" id="TIGR00254">
    <property type="entry name" value="GGDEF"/>
    <property type="match status" value="1"/>
</dbReference>
<dbReference type="InterPro" id="IPR029787">
    <property type="entry name" value="Nucleotide_cyclase"/>
</dbReference>
<organism evidence="6 7">
    <name type="scientific">Rippkaea orientalis (strain PCC 8801 / RF-1)</name>
    <name type="common">Cyanothece sp. (strain PCC 8801)</name>
    <dbReference type="NCBI Taxonomy" id="41431"/>
    <lineage>
        <taxon>Bacteria</taxon>
        <taxon>Bacillati</taxon>
        <taxon>Cyanobacteriota</taxon>
        <taxon>Cyanophyceae</taxon>
        <taxon>Oscillatoriophycideae</taxon>
        <taxon>Chroococcales</taxon>
        <taxon>Aphanothecaceae</taxon>
        <taxon>Rippkaea</taxon>
        <taxon>Rippkaea orientalis</taxon>
    </lineage>
</organism>
<dbReference type="Pfam" id="PF00990">
    <property type="entry name" value="GGDEF"/>
    <property type="match status" value="1"/>
</dbReference>
<dbReference type="CDD" id="cd01949">
    <property type="entry name" value="GGDEF"/>
    <property type="match status" value="1"/>
</dbReference>
<evidence type="ECO:0000259" key="5">
    <source>
        <dbReference type="PROSITE" id="PS50887"/>
    </source>
</evidence>
<evidence type="ECO:0000259" key="3">
    <source>
        <dbReference type="PROSITE" id="PS50110"/>
    </source>
</evidence>
<dbReference type="InterPro" id="IPR001633">
    <property type="entry name" value="EAL_dom"/>
</dbReference>
<dbReference type="EMBL" id="CP001287">
    <property type="protein sequence ID" value="ACK64902.1"/>
    <property type="molecule type" value="Genomic_DNA"/>
</dbReference>
<dbReference type="PROSITE" id="PS50883">
    <property type="entry name" value="EAL"/>
    <property type="match status" value="1"/>
</dbReference>
<evidence type="ECO:0000313" key="6">
    <source>
        <dbReference type="EMBL" id="ACK64902.1"/>
    </source>
</evidence>
<keyword evidence="7" id="KW-1185">Reference proteome</keyword>
<proteinExistence type="predicted"/>
<dbReference type="InterPro" id="IPR043128">
    <property type="entry name" value="Rev_trsase/Diguanyl_cyclase"/>
</dbReference>
<feature type="coiled-coil region" evidence="2">
    <location>
        <begin position="127"/>
        <end position="161"/>
    </location>
</feature>
<dbReference type="HOGENOM" id="CLU_000445_70_50_3"/>
<evidence type="ECO:0000256" key="1">
    <source>
        <dbReference type="PROSITE-ProRule" id="PRU00169"/>
    </source>
</evidence>
<dbReference type="SMART" id="SM00267">
    <property type="entry name" value="GGDEF"/>
    <property type="match status" value="1"/>
</dbReference>
<dbReference type="Pfam" id="PF00072">
    <property type="entry name" value="Response_reg"/>
    <property type="match status" value="1"/>
</dbReference>
<dbReference type="eggNOG" id="COG5001">
    <property type="taxonomic scope" value="Bacteria"/>
</dbReference>
<dbReference type="OrthoDB" id="543801at2"/>
<feature type="modified residue" description="4-aspartylphosphate" evidence="1">
    <location>
        <position position="61"/>
    </location>
</feature>
<protein>
    <submittedName>
        <fullName evidence="6">Response regulator receiver modulated diguanylate cyclase/phosphodiesterase</fullName>
    </submittedName>
</protein>